<dbReference type="Proteomes" id="UP000298030">
    <property type="component" value="Unassembled WGS sequence"/>
</dbReference>
<reference evidence="1 2" key="1">
    <citation type="journal article" date="2019" name="Nat. Ecol. Evol.">
        <title>Megaphylogeny resolves global patterns of mushroom evolution.</title>
        <authorList>
            <person name="Varga T."/>
            <person name="Krizsan K."/>
            <person name="Foldi C."/>
            <person name="Dima B."/>
            <person name="Sanchez-Garcia M."/>
            <person name="Sanchez-Ramirez S."/>
            <person name="Szollosi G.J."/>
            <person name="Szarkandi J.G."/>
            <person name="Papp V."/>
            <person name="Albert L."/>
            <person name="Andreopoulos W."/>
            <person name="Angelini C."/>
            <person name="Antonin V."/>
            <person name="Barry K.W."/>
            <person name="Bougher N.L."/>
            <person name="Buchanan P."/>
            <person name="Buyck B."/>
            <person name="Bense V."/>
            <person name="Catcheside P."/>
            <person name="Chovatia M."/>
            <person name="Cooper J."/>
            <person name="Damon W."/>
            <person name="Desjardin D."/>
            <person name="Finy P."/>
            <person name="Geml J."/>
            <person name="Haridas S."/>
            <person name="Hughes K."/>
            <person name="Justo A."/>
            <person name="Karasinski D."/>
            <person name="Kautmanova I."/>
            <person name="Kiss B."/>
            <person name="Kocsube S."/>
            <person name="Kotiranta H."/>
            <person name="LaButti K.M."/>
            <person name="Lechner B.E."/>
            <person name="Liimatainen K."/>
            <person name="Lipzen A."/>
            <person name="Lukacs Z."/>
            <person name="Mihaltcheva S."/>
            <person name="Morgado L.N."/>
            <person name="Niskanen T."/>
            <person name="Noordeloos M.E."/>
            <person name="Ohm R.A."/>
            <person name="Ortiz-Santana B."/>
            <person name="Ovrebo C."/>
            <person name="Racz N."/>
            <person name="Riley R."/>
            <person name="Savchenko A."/>
            <person name="Shiryaev A."/>
            <person name="Soop K."/>
            <person name="Spirin V."/>
            <person name="Szebenyi C."/>
            <person name="Tomsovsky M."/>
            <person name="Tulloss R.E."/>
            <person name="Uehling J."/>
            <person name="Grigoriev I.V."/>
            <person name="Vagvolgyi C."/>
            <person name="Papp T."/>
            <person name="Martin F.M."/>
            <person name="Miettinen O."/>
            <person name="Hibbett D.S."/>
            <person name="Nagy L.G."/>
        </authorList>
    </citation>
    <scope>NUCLEOTIDE SEQUENCE [LARGE SCALE GENOMIC DNA]</scope>
    <source>
        <strain evidence="1 2">FP101781</strain>
    </source>
</reference>
<accession>A0A4Y7TM83</accession>
<dbReference type="Gene3D" id="3.60.130.30">
    <property type="match status" value="1"/>
</dbReference>
<gene>
    <name evidence="1" type="ORF">FA13DRAFT_1625685</name>
</gene>
<dbReference type="EMBL" id="QPFP01000009">
    <property type="protein sequence ID" value="TEB34662.1"/>
    <property type="molecule type" value="Genomic_DNA"/>
</dbReference>
<evidence type="ECO:0000313" key="1">
    <source>
        <dbReference type="EMBL" id="TEB34662.1"/>
    </source>
</evidence>
<sequence>MALNFGIGAGHGPPKPYNLRNGNHQDVVDQLRESAALKRLALHQSASFKFYFPKLYDYYHKHTIPVREKHQELVANWILSIFSAAAVNLGPEVATYFHRDGRNLAFGPCAIHALGEYNFTKGGHLVLKEPKLIIQFPPGCLILLPSATITHGNTPVQAGEKRVSFTQYTAGALFRYVDNNFGTEAQLKRKSKALYKKMLEDKETRWEMGIAMWPTVKELLERAADESVFESAGSGDA</sequence>
<proteinExistence type="predicted"/>
<comment type="caution">
    <text evidence="1">The sequence shown here is derived from an EMBL/GenBank/DDBJ whole genome shotgun (WGS) entry which is preliminary data.</text>
</comment>
<dbReference type="OrthoDB" id="3253621at2759"/>
<organism evidence="1 2">
    <name type="scientific">Coprinellus micaceus</name>
    <name type="common">Glistening ink-cap mushroom</name>
    <name type="synonym">Coprinus micaceus</name>
    <dbReference type="NCBI Taxonomy" id="71717"/>
    <lineage>
        <taxon>Eukaryota</taxon>
        <taxon>Fungi</taxon>
        <taxon>Dikarya</taxon>
        <taxon>Basidiomycota</taxon>
        <taxon>Agaricomycotina</taxon>
        <taxon>Agaricomycetes</taxon>
        <taxon>Agaricomycetidae</taxon>
        <taxon>Agaricales</taxon>
        <taxon>Agaricineae</taxon>
        <taxon>Psathyrellaceae</taxon>
        <taxon>Coprinellus</taxon>
    </lineage>
</organism>
<dbReference type="AlphaFoldDB" id="A0A4Y7TM83"/>
<keyword evidence="2" id="KW-1185">Reference proteome</keyword>
<name>A0A4Y7TM83_COPMI</name>
<evidence type="ECO:0000313" key="2">
    <source>
        <dbReference type="Proteomes" id="UP000298030"/>
    </source>
</evidence>
<protein>
    <submittedName>
        <fullName evidence="1">Uncharacterized protein</fullName>
    </submittedName>
</protein>